<reference evidence="3" key="3">
    <citation type="submission" date="2022-01" db="UniProtKB">
        <authorList>
            <consortium name="EnsemblPlants"/>
        </authorList>
    </citation>
    <scope>IDENTIFICATION</scope>
    <source>
        <strain evidence="3">subsp. vulgare</strain>
    </source>
</reference>
<dbReference type="Gene3D" id="1.25.40.20">
    <property type="entry name" value="Ankyrin repeat-containing domain"/>
    <property type="match status" value="1"/>
</dbReference>
<evidence type="ECO:0000256" key="2">
    <source>
        <dbReference type="SAM" id="MobiDB-lite"/>
    </source>
</evidence>
<proteinExistence type="predicted"/>
<keyword evidence="4" id="KW-1185">Reference proteome</keyword>
<dbReference type="EnsemblPlants" id="HORVU.MOREX.r3.1HG0003990.1">
    <property type="protein sequence ID" value="HORVU.MOREX.r3.1HG0003990.1"/>
    <property type="gene ID" value="HORVU.MOREX.r3.1HG0003990"/>
</dbReference>
<dbReference type="PROSITE" id="PS50088">
    <property type="entry name" value="ANK_REPEAT"/>
    <property type="match status" value="1"/>
</dbReference>
<dbReference type="SMART" id="SM00248">
    <property type="entry name" value="ANK"/>
    <property type="match status" value="4"/>
</dbReference>
<evidence type="ECO:0000256" key="1">
    <source>
        <dbReference type="PROSITE-ProRule" id="PRU00023"/>
    </source>
</evidence>
<evidence type="ECO:0000313" key="4">
    <source>
        <dbReference type="Proteomes" id="UP000011116"/>
    </source>
</evidence>
<feature type="compositionally biased region" description="Polar residues" evidence="2">
    <location>
        <begin position="1"/>
        <end position="10"/>
    </location>
</feature>
<dbReference type="Proteomes" id="UP000011116">
    <property type="component" value="Chromosome 1H"/>
</dbReference>
<reference evidence="4" key="1">
    <citation type="journal article" date="2012" name="Nature">
        <title>A physical, genetic and functional sequence assembly of the barley genome.</title>
        <authorList>
            <consortium name="The International Barley Genome Sequencing Consortium"/>
            <person name="Mayer K.F."/>
            <person name="Waugh R."/>
            <person name="Brown J.W."/>
            <person name="Schulman A."/>
            <person name="Langridge P."/>
            <person name="Platzer M."/>
            <person name="Fincher G.B."/>
            <person name="Muehlbauer G.J."/>
            <person name="Sato K."/>
            <person name="Close T.J."/>
            <person name="Wise R.P."/>
            <person name="Stein N."/>
        </authorList>
    </citation>
    <scope>NUCLEOTIDE SEQUENCE [LARGE SCALE GENOMIC DNA]</scope>
    <source>
        <strain evidence="4">cv. Morex</strain>
    </source>
</reference>
<sequence length="241" mass="26195">MDAGGSTSSAGKGYPAGNTTKGRLTVQQTSEDVENVVDQPASSKAALLLKGVTANGDTALHVIASNGDSKEFLKCAIIIFKRDQDLLFAVNNKDDTPLHCAARAGMSQMLSFLVELAENCNRLHELLRKENVLKETALHDAVRIGRNDTVELLLGADPDLANYPKEGTSPLYLAISLQRYTIAQTLHDKSNGNLSYHGPYGQNALHAATFRSTGVTKHVLNWNSSQRWEYTPSLCFCFQAS</sequence>
<dbReference type="Gramene" id="HORVU.MOREX.r3.1HG0003990.1">
    <property type="protein sequence ID" value="HORVU.MOREX.r3.1HG0003990.1"/>
    <property type="gene ID" value="HORVU.MOREX.r3.1HG0003990"/>
</dbReference>
<reference evidence="3" key="2">
    <citation type="submission" date="2020-10" db="EMBL/GenBank/DDBJ databases">
        <authorList>
            <person name="Scholz U."/>
            <person name="Mascher M."/>
            <person name="Fiebig A."/>
        </authorList>
    </citation>
    <scope>NUCLEOTIDE SEQUENCE [LARGE SCALE GENOMIC DNA]</scope>
    <source>
        <strain evidence="3">cv. Morex</strain>
    </source>
</reference>
<name>A0A8I7B206_HORVV</name>
<dbReference type="AlphaFoldDB" id="A0A8I7B206"/>
<evidence type="ECO:0000313" key="3">
    <source>
        <dbReference type="EnsemblPlants" id="HORVU.MOREX.r3.1HG0003990.1"/>
    </source>
</evidence>
<dbReference type="InterPro" id="IPR002110">
    <property type="entry name" value="Ankyrin_rpt"/>
</dbReference>
<dbReference type="SUPFAM" id="SSF48403">
    <property type="entry name" value="Ankyrin repeat"/>
    <property type="match status" value="1"/>
</dbReference>
<dbReference type="Pfam" id="PF12796">
    <property type="entry name" value="Ank_2"/>
    <property type="match status" value="1"/>
</dbReference>
<feature type="repeat" description="ANK" evidence="1">
    <location>
        <begin position="93"/>
        <end position="125"/>
    </location>
</feature>
<dbReference type="PANTHER" id="PTHR24121:SF25">
    <property type="entry name" value="PGG DOMAIN-CONTAINING PROTEIN"/>
    <property type="match status" value="1"/>
</dbReference>
<accession>A0A8I7B206</accession>
<dbReference type="SMR" id="A0A8I7B206"/>
<dbReference type="PANTHER" id="PTHR24121">
    <property type="entry name" value="NO MECHANORECEPTOR POTENTIAL C, ISOFORM D-RELATED"/>
    <property type="match status" value="1"/>
</dbReference>
<organism evidence="3 4">
    <name type="scientific">Hordeum vulgare subsp. vulgare</name>
    <name type="common">Domesticated barley</name>
    <dbReference type="NCBI Taxonomy" id="112509"/>
    <lineage>
        <taxon>Eukaryota</taxon>
        <taxon>Viridiplantae</taxon>
        <taxon>Streptophyta</taxon>
        <taxon>Embryophyta</taxon>
        <taxon>Tracheophyta</taxon>
        <taxon>Spermatophyta</taxon>
        <taxon>Magnoliopsida</taxon>
        <taxon>Liliopsida</taxon>
        <taxon>Poales</taxon>
        <taxon>Poaceae</taxon>
        <taxon>BOP clade</taxon>
        <taxon>Pooideae</taxon>
        <taxon>Triticodae</taxon>
        <taxon>Triticeae</taxon>
        <taxon>Hordeinae</taxon>
        <taxon>Hordeum</taxon>
    </lineage>
</organism>
<protein>
    <submittedName>
        <fullName evidence="3">Uncharacterized protein</fullName>
    </submittedName>
</protein>
<keyword evidence="1" id="KW-0040">ANK repeat</keyword>
<dbReference type="InterPro" id="IPR036770">
    <property type="entry name" value="Ankyrin_rpt-contain_sf"/>
</dbReference>
<feature type="region of interest" description="Disordered" evidence="2">
    <location>
        <begin position="1"/>
        <end position="22"/>
    </location>
</feature>